<dbReference type="RefSeq" id="WP_132743801.1">
    <property type="nucleotide sequence ID" value="NZ_SLXK01000003.1"/>
</dbReference>
<accession>A0A4R2P8H4</accession>
<organism evidence="2 3">
    <name type="scientific">Scopulibacillus darangshiensis</name>
    <dbReference type="NCBI Taxonomy" id="442528"/>
    <lineage>
        <taxon>Bacteria</taxon>
        <taxon>Bacillati</taxon>
        <taxon>Bacillota</taxon>
        <taxon>Bacilli</taxon>
        <taxon>Bacillales</taxon>
        <taxon>Sporolactobacillaceae</taxon>
        <taxon>Scopulibacillus</taxon>
    </lineage>
</organism>
<evidence type="ECO:0000313" key="2">
    <source>
        <dbReference type="EMBL" id="TCP31232.1"/>
    </source>
</evidence>
<feature type="transmembrane region" description="Helical" evidence="1">
    <location>
        <begin position="61"/>
        <end position="89"/>
    </location>
</feature>
<dbReference type="OrthoDB" id="1925744at2"/>
<keyword evidence="1" id="KW-0812">Transmembrane</keyword>
<keyword evidence="3" id="KW-1185">Reference proteome</keyword>
<name>A0A4R2P8H4_9BACL</name>
<gene>
    <name evidence="2" type="ORF">EV207_103115</name>
</gene>
<protein>
    <submittedName>
        <fullName evidence="2">Uncharacterized protein</fullName>
    </submittedName>
</protein>
<feature type="transmembrane region" description="Helical" evidence="1">
    <location>
        <begin position="20"/>
        <end position="49"/>
    </location>
</feature>
<keyword evidence="1" id="KW-1133">Transmembrane helix</keyword>
<keyword evidence="1" id="KW-0472">Membrane</keyword>
<evidence type="ECO:0000313" key="3">
    <source>
        <dbReference type="Proteomes" id="UP000295416"/>
    </source>
</evidence>
<dbReference type="Proteomes" id="UP000295416">
    <property type="component" value="Unassembled WGS sequence"/>
</dbReference>
<evidence type="ECO:0000256" key="1">
    <source>
        <dbReference type="SAM" id="Phobius"/>
    </source>
</evidence>
<proteinExistence type="predicted"/>
<reference evidence="2 3" key="1">
    <citation type="submission" date="2019-03" db="EMBL/GenBank/DDBJ databases">
        <title>Genomic Encyclopedia of Type Strains, Phase IV (KMG-IV): sequencing the most valuable type-strain genomes for metagenomic binning, comparative biology and taxonomic classification.</title>
        <authorList>
            <person name="Goeker M."/>
        </authorList>
    </citation>
    <scope>NUCLEOTIDE SEQUENCE [LARGE SCALE GENOMIC DNA]</scope>
    <source>
        <strain evidence="2 3">DSM 19377</strain>
    </source>
</reference>
<comment type="caution">
    <text evidence="2">The sequence shown here is derived from an EMBL/GenBank/DDBJ whole genome shotgun (WGS) entry which is preliminary data.</text>
</comment>
<dbReference type="EMBL" id="SLXK01000003">
    <property type="protein sequence ID" value="TCP31232.1"/>
    <property type="molecule type" value="Genomic_DNA"/>
</dbReference>
<sequence length="107" mass="11237">MKASKILKIISGALEALLGIPVLGGTIILALAWIPLGVMFLLHIATLVLSGKDGVKKHGSILGIVTSCIGWIPFVGMIMHIITAVMLLVDGISQKDSVEVIKPNIEA</sequence>
<dbReference type="AlphaFoldDB" id="A0A4R2P8H4"/>